<dbReference type="InterPro" id="IPR047196">
    <property type="entry name" value="YidC_ALB_C"/>
</dbReference>
<evidence type="ECO:0000313" key="16">
    <source>
        <dbReference type="Proteomes" id="UP000194933"/>
    </source>
</evidence>
<keyword evidence="3 12" id="KW-1003">Cell membrane</keyword>
<dbReference type="PROSITE" id="PS51257">
    <property type="entry name" value="PROKAR_LIPOPROTEIN"/>
    <property type="match status" value="1"/>
</dbReference>
<dbReference type="GO" id="GO:0051205">
    <property type="term" value="P:protein insertion into membrane"/>
    <property type="evidence" value="ECO:0007669"/>
    <property type="project" value="TreeGrafter"/>
</dbReference>
<evidence type="ECO:0000256" key="10">
    <source>
        <dbReference type="ARBA" id="ARBA00023186"/>
    </source>
</evidence>
<evidence type="ECO:0000256" key="8">
    <source>
        <dbReference type="ARBA" id="ARBA00023136"/>
    </source>
</evidence>
<evidence type="ECO:0000256" key="2">
    <source>
        <dbReference type="ARBA" id="ARBA00022448"/>
    </source>
</evidence>
<feature type="region of interest" description="Disordered" evidence="13">
    <location>
        <begin position="267"/>
        <end position="318"/>
    </location>
</feature>
<feature type="compositionally biased region" description="Polar residues" evidence="13">
    <location>
        <begin position="287"/>
        <end position="308"/>
    </location>
</feature>
<dbReference type="HAMAP" id="MF_01811">
    <property type="entry name" value="YidC_type2"/>
    <property type="match status" value="1"/>
</dbReference>
<dbReference type="PRINTS" id="PR00701">
    <property type="entry name" value="60KDINNERMP"/>
</dbReference>
<keyword evidence="8 12" id="KW-0472">Membrane</keyword>
<dbReference type="STRING" id="1987383.A5844_001588"/>
<keyword evidence="10 12" id="KW-0143">Chaperone</keyword>
<keyword evidence="16" id="KW-1185">Reference proteome</keyword>
<evidence type="ECO:0000256" key="7">
    <source>
        <dbReference type="ARBA" id="ARBA00022989"/>
    </source>
</evidence>
<keyword evidence="7 12" id="KW-1133">Transmembrane helix</keyword>
<evidence type="ECO:0000256" key="11">
    <source>
        <dbReference type="ARBA" id="ARBA00023288"/>
    </source>
</evidence>
<comment type="subcellular location">
    <subcellularLocation>
        <location evidence="1 12">Cell membrane</location>
        <topology evidence="1 12">Multi-pass membrane protein</topology>
    </subcellularLocation>
</comment>
<evidence type="ECO:0000256" key="6">
    <source>
        <dbReference type="ARBA" id="ARBA00022927"/>
    </source>
</evidence>
<dbReference type="GO" id="GO:0032977">
    <property type="term" value="F:membrane insertase activity"/>
    <property type="evidence" value="ECO:0007669"/>
    <property type="project" value="InterPro"/>
</dbReference>
<keyword evidence="9" id="KW-0564">Palmitate</keyword>
<evidence type="ECO:0000256" key="1">
    <source>
        <dbReference type="ARBA" id="ARBA00004651"/>
    </source>
</evidence>
<dbReference type="EMBL" id="NGMO01000003">
    <property type="protein sequence ID" value="OTP09894.1"/>
    <property type="molecule type" value="Genomic_DNA"/>
</dbReference>
<evidence type="ECO:0000256" key="3">
    <source>
        <dbReference type="ARBA" id="ARBA00022475"/>
    </source>
</evidence>
<dbReference type="InterPro" id="IPR001708">
    <property type="entry name" value="YidC/ALB3/OXA1/COX18"/>
</dbReference>
<feature type="transmembrane region" description="Helical" evidence="12">
    <location>
        <begin position="61"/>
        <end position="81"/>
    </location>
</feature>
<dbReference type="CDD" id="cd20070">
    <property type="entry name" value="5TM_YidC_Alb3"/>
    <property type="match status" value="1"/>
</dbReference>
<evidence type="ECO:0000313" key="15">
    <source>
        <dbReference type="EMBL" id="OTP09894.1"/>
    </source>
</evidence>
<dbReference type="GO" id="GO:0005886">
    <property type="term" value="C:plasma membrane"/>
    <property type="evidence" value="ECO:0007669"/>
    <property type="project" value="UniProtKB-SubCell"/>
</dbReference>
<evidence type="ECO:0000256" key="12">
    <source>
        <dbReference type="HAMAP-Rule" id="MF_01811"/>
    </source>
</evidence>
<organism evidence="15 16">
    <name type="scientific">Candidatus Enterococcus wittei</name>
    <dbReference type="NCBI Taxonomy" id="1987383"/>
    <lineage>
        <taxon>Bacteria</taxon>
        <taxon>Bacillati</taxon>
        <taxon>Bacillota</taxon>
        <taxon>Bacilli</taxon>
        <taxon>Lactobacillales</taxon>
        <taxon>Enterococcaceae</taxon>
        <taxon>Enterococcus</taxon>
    </lineage>
</organism>
<reference evidence="15 16" key="1">
    <citation type="submission" date="2017-05" db="EMBL/GenBank/DDBJ databases">
        <title>The Genome Sequence of Enterococcus sp. 10A9_DIV0425.</title>
        <authorList>
            <consortium name="The Broad Institute Genomics Platform"/>
            <consortium name="The Broad Institute Genomic Center for Infectious Diseases"/>
            <person name="Earl A."/>
            <person name="Manson A."/>
            <person name="Schwartman J."/>
            <person name="Gilmore M."/>
            <person name="Abouelleil A."/>
            <person name="Cao P."/>
            <person name="Chapman S."/>
            <person name="Cusick C."/>
            <person name="Shea T."/>
            <person name="Young S."/>
            <person name="Neafsey D."/>
            <person name="Nusbaum C."/>
            <person name="Birren B."/>
        </authorList>
    </citation>
    <scope>NUCLEOTIDE SEQUENCE [LARGE SCALE GENOMIC DNA]</scope>
    <source>
        <strain evidence="15 16">10A9_DIV0425</strain>
    </source>
</reference>
<dbReference type="RefSeq" id="WP_086284691.1">
    <property type="nucleotide sequence ID" value="NZ_NGMO01000003.1"/>
</dbReference>
<dbReference type="GO" id="GO:0015031">
    <property type="term" value="P:protein transport"/>
    <property type="evidence" value="ECO:0007669"/>
    <property type="project" value="UniProtKB-KW"/>
</dbReference>
<keyword evidence="6 12" id="KW-0653">Protein transport</keyword>
<comment type="function">
    <text evidence="12">Required for the insertion and/or proper folding and/or complex formation of integral membrane proteins into the membrane. Involved in integration of membrane proteins that insert both dependently and independently of the Sec translocase complex, as well as at least some lipoproteins.</text>
</comment>
<protein>
    <recommendedName>
        <fullName evidence="12">Membrane protein insertase YidC</fullName>
    </recommendedName>
    <alternativeName>
        <fullName evidence="12">Foldase YidC</fullName>
    </alternativeName>
    <alternativeName>
        <fullName evidence="12">Membrane integrase YidC</fullName>
    </alternativeName>
    <alternativeName>
        <fullName evidence="12">Membrane protein YidC</fullName>
    </alternativeName>
</protein>
<gene>
    <name evidence="12" type="primary">yidC</name>
    <name evidence="15" type="ORF">A5844_001588</name>
</gene>
<evidence type="ECO:0000256" key="9">
    <source>
        <dbReference type="ARBA" id="ARBA00023139"/>
    </source>
</evidence>
<keyword evidence="2 12" id="KW-0813">Transport</keyword>
<dbReference type="NCBIfam" id="TIGR03592">
    <property type="entry name" value="yidC_oxa1_cterm"/>
    <property type="match status" value="1"/>
</dbReference>
<keyword evidence="4 12" id="KW-0812">Transmembrane</keyword>
<proteinExistence type="inferred from homology"/>
<evidence type="ECO:0000256" key="5">
    <source>
        <dbReference type="ARBA" id="ARBA00022729"/>
    </source>
</evidence>
<evidence type="ECO:0000259" key="14">
    <source>
        <dbReference type="Pfam" id="PF02096"/>
    </source>
</evidence>
<evidence type="ECO:0000256" key="4">
    <source>
        <dbReference type="ARBA" id="ARBA00022692"/>
    </source>
</evidence>
<feature type="transmembrane region" description="Helical" evidence="12">
    <location>
        <begin position="133"/>
        <end position="156"/>
    </location>
</feature>
<comment type="similarity">
    <text evidence="12">Belongs to the OXA1/ALB3/YidC family. Type 2 subfamily.</text>
</comment>
<feature type="domain" description="Membrane insertase YidC/Oxa/ALB C-terminal" evidence="14">
    <location>
        <begin position="61"/>
        <end position="249"/>
    </location>
</feature>
<feature type="transmembrane region" description="Helical" evidence="12">
    <location>
        <begin position="176"/>
        <end position="195"/>
    </location>
</feature>
<accession>A0A242JX48</accession>
<dbReference type="Proteomes" id="UP000194933">
    <property type="component" value="Unassembled WGS sequence"/>
</dbReference>
<dbReference type="AlphaFoldDB" id="A0A242JX48"/>
<sequence>MNKWKNWLLGSGLVTILLFLSGCVRMDSDGNPDKSGIVYRVLVEPMGQAITYLVQNFNWTYGWAVILMTVIVRIIILPLGISQSKKTMIQSEKMQALKPQVDAAQKKLKAATTREEQMAAQAEMQQVYRENGLSMTGGIGCLPLLIQMPIFSALYFTARYTEGIRESTFYGIDLGSPSLVLVAIAGIAYLFQGYISTIGIPEEQKKTMRTMLIVSPAMIVFMSISAPAGVTLYWVVGGIFSCLQTFITNVLMKPRLKAQVAEELKQNPPKQVVTPIKDVTPTKADKASNSTKTQAQISTSKKNSTKNGRNAGKQQRRK</sequence>
<name>A0A242JX48_9ENTE</name>
<evidence type="ECO:0000256" key="13">
    <source>
        <dbReference type="SAM" id="MobiDB-lite"/>
    </source>
</evidence>
<dbReference type="InterPro" id="IPR023060">
    <property type="entry name" value="YidC/YidC1/YidC2_Firmicutes"/>
</dbReference>
<comment type="caution">
    <text evidence="15">The sequence shown here is derived from an EMBL/GenBank/DDBJ whole genome shotgun (WGS) entry which is preliminary data.</text>
</comment>
<keyword evidence="11 12" id="KW-0449">Lipoprotein</keyword>
<dbReference type="PANTHER" id="PTHR12428">
    <property type="entry name" value="OXA1"/>
    <property type="match status" value="1"/>
</dbReference>
<dbReference type="PANTHER" id="PTHR12428:SF65">
    <property type="entry name" value="CYTOCHROME C OXIDASE ASSEMBLY PROTEIN COX18, MITOCHONDRIAL"/>
    <property type="match status" value="1"/>
</dbReference>
<dbReference type="InterPro" id="IPR028055">
    <property type="entry name" value="YidC/Oxa/ALB_C"/>
</dbReference>
<keyword evidence="5 12" id="KW-0732">Signal</keyword>
<dbReference type="Pfam" id="PF02096">
    <property type="entry name" value="60KD_IMP"/>
    <property type="match status" value="1"/>
</dbReference>
<feature type="transmembrane region" description="Helical" evidence="12">
    <location>
        <begin position="207"/>
        <end position="226"/>
    </location>
</feature>